<reference evidence="1" key="1">
    <citation type="journal article" date="2020" name="Nature">
        <title>Giant virus diversity and host interactions through global metagenomics.</title>
        <authorList>
            <person name="Schulz F."/>
            <person name="Roux S."/>
            <person name="Paez-Espino D."/>
            <person name="Jungbluth S."/>
            <person name="Walsh D.A."/>
            <person name="Denef V.J."/>
            <person name="McMahon K.D."/>
            <person name="Konstantinidis K.T."/>
            <person name="Eloe-Fadrosh E.A."/>
            <person name="Kyrpides N.C."/>
            <person name="Woyke T."/>
        </authorList>
    </citation>
    <scope>NUCLEOTIDE SEQUENCE</scope>
    <source>
        <strain evidence="1">GVMAG-M-3300023184-177</strain>
    </source>
</reference>
<name>A0A6C0HVA8_9ZZZZ</name>
<accession>A0A6C0HVA8</accession>
<dbReference type="EMBL" id="MN740017">
    <property type="protein sequence ID" value="QHT84414.1"/>
    <property type="molecule type" value="Genomic_DNA"/>
</dbReference>
<organism evidence="1">
    <name type="scientific">viral metagenome</name>
    <dbReference type="NCBI Taxonomy" id="1070528"/>
    <lineage>
        <taxon>unclassified sequences</taxon>
        <taxon>metagenomes</taxon>
        <taxon>organismal metagenomes</taxon>
    </lineage>
</organism>
<protein>
    <submittedName>
        <fullName evidence="1">Uncharacterized protein</fullName>
    </submittedName>
</protein>
<sequence>MSKVETLKYLNTKTFIPHINGNYAMYGLNYIGCDSIIQYNNNIWKFIWFNSNTNDAVYINKTGIELIINKYNNYDNITRMQEAI</sequence>
<dbReference type="AlphaFoldDB" id="A0A6C0HVA8"/>
<proteinExistence type="predicted"/>
<evidence type="ECO:0000313" key="1">
    <source>
        <dbReference type="EMBL" id="QHT84414.1"/>
    </source>
</evidence>